<proteinExistence type="predicted"/>
<accession>A0ACD5T7G1</accession>
<name>A0ACD5T7G1_AVESA</name>
<reference evidence="1" key="1">
    <citation type="submission" date="2021-05" db="EMBL/GenBank/DDBJ databases">
        <authorList>
            <person name="Scholz U."/>
            <person name="Mascher M."/>
            <person name="Fiebig A."/>
        </authorList>
    </citation>
    <scope>NUCLEOTIDE SEQUENCE [LARGE SCALE GENOMIC DNA]</scope>
</reference>
<evidence type="ECO:0000313" key="2">
    <source>
        <dbReference type="Proteomes" id="UP001732700"/>
    </source>
</evidence>
<organism evidence="1 2">
    <name type="scientific">Avena sativa</name>
    <name type="common">Oat</name>
    <dbReference type="NCBI Taxonomy" id="4498"/>
    <lineage>
        <taxon>Eukaryota</taxon>
        <taxon>Viridiplantae</taxon>
        <taxon>Streptophyta</taxon>
        <taxon>Embryophyta</taxon>
        <taxon>Tracheophyta</taxon>
        <taxon>Spermatophyta</taxon>
        <taxon>Magnoliopsida</taxon>
        <taxon>Liliopsida</taxon>
        <taxon>Poales</taxon>
        <taxon>Poaceae</taxon>
        <taxon>BOP clade</taxon>
        <taxon>Pooideae</taxon>
        <taxon>Poodae</taxon>
        <taxon>Poeae</taxon>
        <taxon>Poeae Chloroplast Group 1 (Aveneae type)</taxon>
        <taxon>Aveninae</taxon>
        <taxon>Avena</taxon>
    </lineage>
</organism>
<keyword evidence="2" id="KW-1185">Reference proteome</keyword>
<dbReference type="Proteomes" id="UP001732700">
    <property type="component" value="Chromosome 1A"/>
</dbReference>
<protein>
    <submittedName>
        <fullName evidence="1">Uncharacterized protein</fullName>
    </submittedName>
</protein>
<evidence type="ECO:0000313" key="1">
    <source>
        <dbReference type="EnsemblPlants" id="AVESA.00010b.r2.1AG0005010.1.CDS.1"/>
    </source>
</evidence>
<sequence>MSSTTCMILANTVSGHRILKIENYSSTKSALPNGAGKRLLSAPFTVGGHIWRIAYYPNGIDTRQLRSTPCISLYLVLDERVPRKLVKARFHFRFAPPAADQERRHGPASCFPAKKKKKKSRPEAHFDSGEVLFASHGIHGCEEFIKKKELEKSVFLQDDSFAIWCGITVFDGSGAEPAAAAPRPVSVLPPDLGQNLSDLLGAKMGADVKFKVGGKTFAAHRCLLAARSPVFAAELFGSMRESRKDEGGVIRVADMEERVFEALLQFLYTDSWAEMAVEDECTMAQHLLVAADRYGMERLKSICEYKLCSYIGVGTAANILALAELHHCEGLKGACVSFLKFPGNLTAAMAGGDFEHLSRSCPVVAQELIASCGTSSLIIG</sequence>
<reference evidence="1" key="2">
    <citation type="submission" date="2025-09" db="UniProtKB">
        <authorList>
            <consortium name="EnsemblPlants"/>
        </authorList>
    </citation>
    <scope>IDENTIFICATION</scope>
</reference>
<dbReference type="EnsemblPlants" id="AVESA.00010b.r2.1AG0005010.1">
    <property type="protein sequence ID" value="AVESA.00010b.r2.1AG0005010.1.CDS.1"/>
    <property type="gene ID" value="AVESA.00010b.r2.1AG0005010"/>
</dbReference>